<organism evidence="1">
    <name type="scientific">Tetraodon nigroviridis</name>
    <name type="common">Spotted green pufferfish</name>
    <name type="synonym">Chelonodon nigroviridis</name>
    <dbReference type="NCBI Taxonomy" id="99883"/>
    <lineage>
        <taxon>Eukaryota</taxon>
        <taxon>Metazoa</taxon>
        <taxon>Chordata</taxon>
        <taxon>Craniata</taxon>
        <taxon>Vertebrata</taxon>
        <taxon>Euteleostomi</taxon>
        <taxon>Actinopterygii</taxon>
        <taxon>Neopterygii</taxon>
        <taxon>Teleostei</taxon>
        <taxon>Neoteleostei</taxon>
        <taxon>Acanthomorphata</taxon>
        <taxon>Eupercaria</taxon>
        <taxon>Tetraodontiformes</taxon>
        <taxon>Tetradontoidea</taxon>
        <taxon>Tetraodontidae</taxon>
        <taxon>Tetraodon</taxon>
    </lineage>
</organism>
<reference evidence="1" key="2">
    <citation type="submission" date="2004-02" db="EMBL/GenBank/DDBJ databases">
        <authorList>
            <consortium name="Genoscope"/>
            <consortium name="Whitehead Institute Centre for Genome Research"/>
        </authorList>
    </citation>
    <scope>NUCLEOTIDE SEQUENCE</scope>
</reference>
<dbReference type="HOGENOM" id="CLU_028002_1_0_1"/>
<feature type="non-terminal residue" evidence="1">
    <location>
        <position position="1"/>
    </location>
</feature>
<reference evidence="1" key="1">
    <citation type="journal article" date="2004" name="Nature">
        <title>Genome duplication in the teleost fish Tetraodon nigroviridis reveals the early vertebrate proto-karyotype.</title>
        <authorList>
            <person name="Jaillon O."/>
            <person name="Aury J.-M."/>
            <person name="Brunet F."/>
            <person name="Petit J.-L."/>
            <person name="Stange-Thomann N."/>
            <person name="Mauceli E."/>
            <person name="Bouneau L."/>
            <person name="Fischer C."/>
            <person name="Ozouf-Costaz C."/>
            <person name="Bernot A."/>
            <person name="Nicaud S."/>
            <person name="Jaffe D."/>
            <person name="Fisher S."/>
            <person name="Lutfalla G."/>
            <person name="Dossat C."/>
            <person name="Segurens B."/>
            <person name="Dasilva C."/>
            <person name="Salanoubat M."/>
            <person name="Levy M."/>
            <person name="Boudet N."/>
            <person name="Castellano S."/>
            <person name="Anthouard V."/>
            <person name="Jubin C."/>
            <person name="Castelli V."/>
            <person name="Katinka M."/>
            <person name="Vacherie B."/>
            <person name="Biemont C."/>
            <person name="Skalli Z."/>
            <person name="Cattolico L."/>
            <person name="Poulain J."/>
            <person name="De Berardinis V."/>
            <person name="Cruaud C."/>
            <person name="Duprat S."/>
            <person name="Brottier P."/>
            <person name="Coutanceau J.-P."/>
            <person name="Gouzy J."/>
            <person name="Parra G."/>
            <person name="Lardier G."/>
            <person name="Chapple C."/>
            <person name="McKernan K.J."/>
            <person name="McEwan P."/>
            <person name="Bosak S."/>
            <person name="Kellis M."/>
            <person name="Volff J.-N."/>
            <person name="Guigo R."/>
            <person name="Zody M.C."/>
            <person name="Mesirov J."/>
            <person name="Lindblad-Toh K."/>
            <person name="Birren B."/>
            <person name="Nusbaum C."/>
            <person name="Kahn D."/>
            <person name="Robinson-Rechavi M."/>
            <person name="Laudet V."/>
            <person name="Schachter V."/>
            <person name="Quetier F."/>
            <person name="Saurin W."/>
            <person name="Scarpelli C."/>
            <person name="Wincker P."/>
            <person name="Lander E.S."/>
            <person name="Weissenbach J."/>
            <person name="Roest Crollius H."/>
        </authorList>
    </citation>
    <scope>NUCLEOTIDE SEQUENCE [LARGE SCALE GENOMIC DNA]</scope>
</reference>
<sequence>MIADAMRFLRQCQRDHMGNDISQKSSSEARAYIDYLHVIDNQQTLFELSHRLEPR</sequence>
<comment type="caution">
    <text evidence="1">The sequence shown here is derived from an EMBL/GenBank/DDBJ whole genome shotgun (WGS) entry which is preliminary data.</text>
</comment>
<dbReference type="GO" id="GO:0005085">
    <property type="term" value="F:guanyl-nucleotide exchange factor activity"/>
    <property type="evidence" value="ECO:0007669"/>
    <property type="project" value="InterPro"/>
</dbReference>
<protein>
    <submittedName>
        <fullName evidence="1">(spotted green pufferfish) hypothetical protein</fullName>
    </submittedName>
</protein>
<name>Q4RHW2_TETNG</name>
<dbReference type="AlphaFoldDB" id="Q4RHW2"/>
<gene>
    <name evidence="1" type="ORF">GSTENG00034150001</name>
</gene>
<dbReference type="Gene3D" id="1.10.840.10">
    <property type="entry name" value="Ras guanine-nucleotide exchange factors catalytic domain"/>
    <property type="match status" value="1"/>
</dbReference>
<dbReference type="GO" id="GO:0007264">
    <property type="term" value="P:small GTPase-mediated signal transduction"/>
    <property type="evidence" value="ECO:0007669"/>
    <property type="project" value="InterPro"/>
</dbReference>
<dbReference type="KEGG" id="tng:GSTEN00034150G001"/>
<dbReference type="OrthoDB" id="9061493at2759"/>
<evidence type="ECO:0000313" key="1">
    <source>
        <dbReference type="EMBL" id="CAG12020.1"/>
    </source>
</evidence>
<accession>Q4RHW2</accession>
<dbReference type="InterPro" id="IPR036964">
    <property type="entry name" value="RASGEF_cat_dom_sf"/>
</dbReference>
<dbReference type="EMBL" id="CAAE01015044">
    <property type="protein sequence ID" value="CAG12020.1"/>
    <property type="molecule type" value="Genomic_DNA"/>
</dbReference>
<proteinExistence type="predicted"/>